<evidence type="ECO:0000313" key="3">
    <source>
        <dbReference type="Proteomes" id="UP000663834"/>
    </source>
</evidence>
<proteinExistence type="predicted"/>
<name>A0A816BH06_9BILA</name>
<organism evidence="2 3">
    <name type="scientific">Rotaria magnacalcarata</name>
    <dbReference type="NCBI Taxonomy" id="392030"/>
    <lineage>
        <taxon>Eukaryota</taxon>
        <taxon>Metazoa</taxon>
        <taxon>Spiralia</taxon>
        <taxon>Gnathifera</taxon>
        <taxon>Rotifera</taxon>
        <taxon>Eurotatoria</taxon>
        <taxon>Bdelloidea</taxon>
        <taxon>Philodinida</taxon>
        <taxon>Philodinidae</taxon>
        <taxon>Rotaria</taxon>
    </lineage>
</organism>
<evidence type="ECO:0000313" key="2">
    <source>
        <dbReference type="EMBL" id="CAF1609172.1"/>
    </source>
</evidence>
<dbReference type="AlphaFoldDB" id="A0A816BH06"/>
<comment type="caution">
    <text evidence="2">The sequence shown here is derived from an EMBL/GenBank/DDBJ whole genome shotgun (WGS) entry which is preliminary data.</text>
</comment>
<evidence type="ECO:0000256" key="1">
    <source>
        <dbReference type="SAM" id="MobiDB-lite"/>
    </source>
</evidence>
<protein>
    <submittedName>
        <fullName evidence="2">Uncharacterized protein</fullName>
    </submittedName>
</protein>
<dbReference type="Proteomes" id="UP000663834">
    <property type="component" value="Unassembled WGS sequence"/>
</dbReference>
<dbReference type="EMBL" id="CAJNOW010012381">
    <property type="protein sequence ID" value="CAF1609172.1"/>
    <property type="molecule type" value="Genomic_DNA"/>
</dbReference>
<feature type="region of interest" description="Disordered" evidence="1">
    <location>
        <begin position="1"/>
        <end position="22"/>
    </location>
</feature>
<sequence>MLVVQHHSDLTAPGRTILPPDP</sequence>
<feature type="non-terminal residue" evidence="2">
    <location>
        <position position="22"/>
    </location>
</feature>
<gene>
    <name evidence="2" type="ORF">KQP761_LOCUS23177</name>
</gene>
<accession>A0A816BH06</accession>
<reference evidence="2" key="1">
    <citation type="submission" date="2021-02" db="EMBL/GenBank/DDBJ databases">
        <authorList>
            <person name="Nowell W R."/>
        </authorList>
    </citation>
    <scope>NUCLEOTIDE SEQUENCE</scope>
</reference>